<gene>
    <name evidence="1" type="ORF">LOK49_LG03G03555</name>
</gene>
<keyword evidence="1" id="KW-0689">Ribosomal protein</keyword>
<reference evidence="1 2" key="1">
    <citation type="journal article" date="2022" name="Plant J.">
        <title>Chromosome-level genome of Camellia lanceoleosa provides a valuable resource for understanding genome evolution and self-incompatibility.</title>
        <authorList>
            <person name="Gong W."/>
            <person name="Xiao S."/>
            <person name="Wang L."/>
            <person name="Liao Z."/>
            <person name="Chang Y."/>
            <person name="Mo W."/>
            <person name="Hu G."/>
            <person name="Li W."/>
            <person name="Zhao G."/>
            <person name="Zhu H."/>
            <person name="Hu X."/>
            <person name="Ji K."/>
            <person name="Xiang X."/>
            <person name="Song Q."/>
            <person name="Yuan D."/>
            <person name="Jin S."/>
            <person name="Zhang L."/>
        </authorList>
    </citation>
    <scope>NUCLEOTIDE SEQUENCE [LARGE SCALE GENOMIC DNA]</scope>
    <source>
        <strain evidence="1">SQ_2022a</strain>
    </source>
</reference>
<evidence type="ECO:0000313" key="1">
    <source>
        <dbReference type="EMBL" id="KAI8023867.1"/>
    </source>
</evidence>
<name>A0ACC0ID70_9ERIC</name>
<comment type="caution">
    <text evidence="1">The sequence shown here is derived from an EMBL/GenBank/DDBJ whole genome shotgun (WGS) entry which is preliminary data.</text>
</comment>
<evidence type="ECO:0000313" key="2">
    <source>
        <dbReference type="Proteomes" id="UP001060215"/>
    </source>
</evidence>
<keyword evidence="1" id="KW-0687">Ribonucleoprotein</keyword>
<protein>
    <submittedName>
        <fullName evidence="1">40S ribosomal protein S28-2</fullName>
    </submittedName>
</protein>
<dbReference type="Proteomes" id="UP001060215">
    <property type="component" value="Chromosome 6"/>
</dbReference>
<keyword evidence="2" id="KW-1185">Reference proteome</keyword>
<sequence>MERELKQQIEYFGHRHMLILTNSNLERGGYDDLCEICCEKCSGTYYLCKLEASRFQEKFKCRFAVHNSCTDVTRHIQSHPFHPEHSLQLTSMVEATSTVCNACGLPLSTFAYLCFNCTFCLHVKCAFLTITRNRNHNQQQSKSNHDHPLIWCDIDRFMNFSYTCSCCELPIINDGGVSVVCVCLECKMLLHKSCSELPLNIDHHPFHSSHPLNLCLPKGYTYWCNACGLYRRGFRYNCAKCHFDLDIPCSSLKPIENNDIPSSSLKPIENNRGQDDDDEVDVDDHLQIQQSILRHPHPHSLIWCHNEHKFLFSCQVCELRLVDSMFCFCPQCKVLMHKSCADLPQEIEHHILHSHHKLNLFYNKGYQSCKACLGYSFAAFFECSQCQWYIHARCALAEPRTIVSEIHFHPLALFNMPNSKIVCATCRKKCLTAYLACVPCNFIHHVNCIKILPPTIEYKRHYHRPLTLTDSRIKNFPDYVDGVEVYCDACEEIREIDQQTYYCKQCTYVAHPHCLASEIMDVLQEEWSNKNLRARISTLAFQEVESLINDTVGSDPATRLKWKKVLLLVFCGLCIFHLADVVGLPLHPIDVASLPIGDVVSLRSSSDVASAAFLPILGSGGRLSVKRSDGGKTSRSKLAVQVGHVSKVPKEAEGVVLEVEPVNVWNERVSGVDVEEVCNVEASFDCWKPDSPNFIEFEFKEVTDKSEKDNGISYLAKETDDKMFAAGEVWPVVFPDLLDLSCTLEGAKVCDDVNYTKEQLSKALEQVNELKNEVRLKAEQVTAATHTETKLLSSLQLFLHSCRRFLHLSRMESQIKHAIVVKVMGRTGSRGQVTQVRVKFIDDQNRFIMRNVKGPVREGDVLTLLESEREARRLR</sequence>
<organism evidence="1 2">
    <name type="scientific">Camellia lanceoleosa</name>
    <dbReference type="NCBI Taxonomy" id="1840588"/>
    <lineage>
        <taxon>Eukaryota</taxon>
        <taxon>Viridiplantae</taxon>
        <taxon>Streptophyta</taxon>
        <taxon>Embryophyta</taxon>
        <taxon>Tracheophyta</taxon>
        <taxon>Spermatophyta</taxon>
        <taxon>Magnoliopsida</taxon>
        <taxon>eudicotyledons</taxon>
        <taxon>Gunneridae</taxon>
        <taxon>Pentapetalae</taxon>
        <taxon>asterids</taxon>
        <taxon>Ericales</taxon>
        <taxon>Theaceae</taxon>
        <taxon>Camellia</taxon>
    </lineage>
</organism>
<accession>A0ACC0ID70</accession>
<dbReference type="EMBL" id="CM045763">
    <property type="protein sequence ID" value="KAI8023867.1"/>
    <property type="molecule type" value="Genomic_DNA"/>
</dbReference>
<proteinExistence type="predicted"/>